<gene>
    <name evidence="1" type="ORF">HINF_LOCUS32151</name>
    <name evidence="2" type="ORF">HINF_LOCUS52466</name>
</gene>
<comment type="caution">
    <text evidence="1">The sequence shown here is derived from an EMBL/GenBank/DDBJ whole genome shotgun (WGS) entry which is preliminary data.</text>
</comment>
<evidence type="ECO:0000313" key="2">
    <source>
        <dbReference type="EMBL" id="CAL6066555.1"/>
    </source>
</evidence>
<keyword evidence="3" id="KW-1185">Reference proteome</keyword>
<dbReference type="AlphaFoldDB" id="A0AA86PRQ9"/>
<proteinExistence type="predicted"/>
<reference evidence="1" key="1">
    <citation type="submission" date="2023-06" db="EMBL/GenBank/DDBJ databases">
        <authorList>
            <person name="Kurt Z."/>
        </authorList>
    </citation>
    <scope>NUCLEOTIDE SEQUENCE</scope>
</reference>
<accession>A0AA86PRQ9</accession>
<name>A0AA86PRQ9_9EUKA</name>
<sequence length="246" mass="28688">MQCTCSNQIQRKQWKIKYETWLTHTIQSSVHRKEQQLLKPQIAMGKQSNTTILQYLIKVKQQQVKNENVPRLVRQDLQKAKMKTENVYKNDRIYSITKDIPLDTPSPDQYKPLNIPDGAIDIKFNKYKRPASEIDLLTKQNAFKLPPNTYNPIVNEEGKVPPEFCASERITIIEAQRQKALEQKYLSPASYSPQSSKMSKDMRINMYPKKARNKKLNIYDMHVSPSSYKVKNSYASSGTKRIEVYK</sequence>
<reference evidence="2 3" key="2">
    <citation type="submission" date="2024-07" db="EMBL/GenBank/DDBJ databases">
        <authorList>
            <person name="Akdeniz Z."/>
        </authorList>
    </citation>
    <scope>NUCLEOTIDE SEQUENCE [LARGE SCALE GENOMIC DNA]</scope>
</reference>
<dbReference type="EMBL" id="CATOUU010000728">
    <property type="protein sequence ID" value="CAI9944506.1"/>
    <property type="molecule type" value="Genomic_DNA"/>
</dbReference>
<evidence type="ECO:0000313" key="1">
    <source>
        <dbReference type="EMBL" id="CAI9944506.1"/>
    </source>
</evidence>
<dbReference type="Proteomes" id="UP001642409">
    <property type="component" value="Unassembled WGS sequence"/>
</dbReference>
<organism evidence="1">
    <name type="scientific">Hexamita inflata</name>
    <dbReference type="NCBI Taxonomy" id="28002"/>
    <lineage>
        <taxon>Eukaryota</taxon>
        <taxon>Metamonada</taxon>
        <taxon>Diplomonadida</taxon>
        <taxon>Hexamitidae</taxon>
        <taxon>Hexamitinae</taxon>
        <taxon>Hexamita</taxon>
    </lineage>
</organism>
<dbReference type="EMBL" id="CAXDID020000262">
    <property type="protein sequence ID" value="CAL6066555.1"/>
    <property type="molecule type" value="Genomic_DNA"/>
</dbReference>
<protein>
    <submittedName>
        <fullName evidence="2">Hypothetical_protein</fullName>
    </submittedName>
</protein>
<evidence type="ECO:0000313" key="3">
    <source>
        <dbReference type="Proteomes" id="UP001642409"/>
    </source>
</evidence>